<evidence type="ECO:0000256" key="10">
    <source>
        <dbReference type="ARBA" id="ARBA00023027"/>
    </source>
</evidence>
<gene>
    <name evidence="17" type="ORF">C8N35_103300</name>
</gene>
<dbReference type="GO" id="GO:0042773">
    <property type="term" value="P:ATP synthesis coupled electron transport"/>
    <property type="evidence" value="ECO:0007669"/>
    <property type="project" value="InterPro"/>
</dbReference>
<dbReference type="Pfam" id="PF10588">
    <property type="entry name" value="NADH-G_4Fe-4S_3"/>
    <property type="match status" value="1"/>
</dbReference>
<dbReference type="GO" id="GO:0008137">
    <property type="term" value="F:NADH dehydrogenase (ubiquinone) activity"/>
    <property type="evidence" value="ECO:0007669"/>
    <property type="project" value="UniProtKB-UniRule"/>
</dbReference>
<keyword evidence="4 13" id="KW-0004">4Fe-4S</keyword>
<sequence>MAKLIVDGKEIEVPAEYTLLQACEEAGAEVPRFCFHDRLSIAGNCRMCLVEVKGGPPKPTASCAMSVRDLRPGPNGEPPVVETKSPMVKKAREGVMEFLLINHPLDCPICDQGGECDLQDQAMAYGIDASRFHENKRAVEDKYIGPLVKTIMTRCIHCTRCVRFTTEVAGISELGLIGRGEDAEITTYLEAALTSELQGNVIDLCPVGALTSKPYAFKARPWELTKTESVDVMDAVGSAIRVDTRGREVMRVLPRLNEAVNEEWISDKTRFIFDGLKTQRLDRPYVKVEGKFKAADWNTAFDAIAAKLKGVDGKRIGAIAGDMASVEEMFALKQLLESLGSPNMDCRQDGAALSPAFGRSSYLFNSTIDGIEDADAILIIGSNPRKEASVLNARIRKRWRRGDLKIGVIGEQADLTYDYDFLGAGPQSLADLVAGKLAFAEVLKTAERPLIIVGQGALARKDGAAVLSNAAKLAKAVGALSDDWNGFNVLHTAAARVGGLDIGFVPGEGGLGTADIMQAAGKGDLDVVFLLGADEIDMTQFGDALVVYIGTHGDAGAHRADIILPGAAYTEKSGLFVNTEGRVQATSRAAFPPGDAREDWAILRALSAKLGKTLGYDSLAALRTVLFAEFPHMAELDEIAPGNAADVGKITAGGARLGSDPFMSPVRDFYLTNPIARASAIMAQCSALAAERALDAAE</sequence>
<dbReference type="GO" id="GO:0048038">
    <property type="term" value="F:quinone binding"/>
    <property type="evidence" value="ECO:0007669"/>
    <property type="project" value="UniProtKB-UniRule"/>
</dbReference>
<evidence type="ECO:0000256" key="4">
    <source>
        <dbReference type="ARBA" id="ARBA00022485"/>
    </source>
</evidence>
<protein>
    <recommendedName>
        <fullName evidence="13">NADH-quinone oxidoreductase</fullName>
        <ecNumber evidence="13">7.1.1.-</ecNumber>
    </recommendedName>
</protein>
<evidence type="ECO:0000256" key="3">
    <source>
        <dbReference type="ARBA" id="ARBA00005404"/>
    </source>
</evidence>
<dbReference type="InterPro" id="IPR010228">
    <property type="entry name" value="NADH_UbQ_OxRdtase_Gsu"/>
</dbReference>
<dbReference type="Gene3D" id="3.10.20.740">
    <property type="match status" value="1"/>
</dbReference>
<dbReference type="GO" id="GO:0051537">
    <property type="term" value="F:2 iron, 2 sulfur cluster binding"/>
    <property type="evidence" value="ECO:0007669"/>
    <property type="project" value="UniProtKB-UniRule"/>
</dbReference>
<dbReference type="SMART" id="SM00929">
    <property type="entry name" value="NADH-G_4Fe-4S_3"/>
    <property type="match status" value="1"/>
</dbReference>
<dbReference type="InterPro" id="IPR050123">
    <property type="entry name" value="Prok_molybdopt-oxidoreductase"/>
</dbReference>
<keyword evidence="9 13" id="KW-0411">Iron-sulfur</keyword>
<accession>A0A2T5VBI8</accession>
<dbReference type="Proteomes" id="UP000244081">
    <property type="component" value="Unassembled WGS sequence"/>
</dbReference>
<dbReference type="EC" id="7.1.1.-" evidence="13"/>
<dbReference type="Pfam" id="PF00384">
    <property type="entry name" value="Molybdopterin"/>
    <property type="match status" value="1"/>
</dbReference>
<evidence type="ECO:0000259" key="16">
    <source>
        <dbReference type="PROSITE" id="PS51839"/>
    </source>
</evidence>
<proteinExistence type="inferred from homology"/>
<dbReference type="AlphaFoldDB" id="A0A2T5VBI8"/>
<dbReference type="InterPro" id="IPR000283">
    <property type="entry name" value="NADH_UbQ_OxRdtase_75kDa_su_CS"/>
</dbReference>
<keyword evidence="5 13" id="KW-0001">2Fe-2S</keyword>
<dbReference type="GO" id="GO:0051539">
    <property type="term" value="F:4 iron, 4 sulfur cluster binding"/>
    <property type="evidence" value="ECO:0007669"/>
    <property type="project" value="UniProtKB-KW"/>
</dbReference>
<dbReference type="FunFam" id="3.30.70.20:FF:000002">
    <property type="entry name" value="NADH-ubiquinone oxidoreductase 75 kDa subunit"/>
    <property type="match status" value="1"/>
</dbReference>
<evidence type="ECO:0000256" key="1">
    <source>
        <dbReference type="ARBA" id="ARBA00001966"/>
    </source>
</evidence>
<dbReference type="InterPro" id="IPR006963">
    <property type="entry name" value="Mopterin_OxRdtase_4Fe-4S_dom"/>
</dbReference>
<evidence type="ECO:0000256" key="8">
    <source>
        <dbReference type="ARBA" id="ARBA00023004"/>
    </source>
</evidence>
<keyword evidence="6 13" id="KW-0479">Metal-binding</keyword>
<dbReference type="InterPro" id="IPR019574">
    <property type="entry name" value="NADH_UbQ_OxRdtase_Gsu_4Fe4S-bd"/>
</dbReference>
<dbReference type="Pfam" id="PF09326">
    <property type="entry name" value="NADH_dhqG_C"/>
    <property type="match status" value="1"/>
</dbReference>
<evidence type="ECO:0000259" key="15">
    <source>
        <dbReference type="PROSITE" id="PS51669"/>
    </source>
</evidence>
<dbReference type="GO" id="GO:0016651">
    <property type="term" value="F:oxidoreductase activity, acting on NAD(P)H"/>
    <property type="evidence" value="ECO:0007669"/>
    <property type="project" value="InterPro"/>
</dbReference>
<keyword evidence="8 13" id="KW-0408">Iron</keyword>
<dbReference type="SUPFAM" id="SSF53706">
    <property type="entry name" value="Formate dehydrogenase/DMSO reductase, domains 1-3"/>
    <property type="match status" value="1"/>
</dbReference>
<name>A0A2T5VBI8_9HYPH</name>
<dbReference type="OrthoDB" id="9816402at2"/>
<evidence type="ECO:0000256" key="13">
    <source>
        <dbReference type="RuleBase" id="RU003525"/>
    </source>
</evidence>
<dbReference type="NCBIfam" id="TIGR01973">
    <property type="entry name" value="NuoG"/>
    <property type="match status" value="1"/>
</dbReference>
<dbReference type="PANTHER" id="PTHR43105">
    <property type="entry name" value="RESPIRATORY NITRATE REDUCTASE"/>
    <property type="match status" value="1"/>
</dbReference>
<evidence type="ECO:0000256" key="9">
    <source>
        <dbReference type="ARBA" id="ARBA00023014"/>
    </source>
</evidence>
<feature type="domain" description="2Fe-2S ferredoxin-type" evidence="14">
    <location>
        <begin position="1"/>
        <end position="87"/>
    </location>
</feature>
<dbReference type="InterPro" id="IPR054351">
    <property type="entry name" value="NADH_UbQ_OxRdtase_ferredoxin"/>
</dbReference>
<dbReference type="CDD" id="cd00207">
    <property type="entry name" value="fer2"/>
    <property type="match status" value="1"/>
</dbReference>
<comment type="similarity">
    <text evidence="3 13">Belongs to the complex I 75 kDa subunit family.</text>
</comment>
<dbReference type="SUPFAM" id="SSF54292">
    <property type="entry name" value="2Fe-2S ferredoxin-like"/>
    <property type="match status" value="1"/>
</dbReference>
<evidence type="ECO:0000256" key="12">
    <source>
        <dbReference type="ARBA" id="ARBA00047712"/>
    </source>
</evidence>
<evidence type="ECO:0000256" key="2">
    <source>
        <dbReference type="ARBA" id="ARBA00004370"/>
    </source>
</evidence>
<dbReference type="GO" id="GO:0046872">
    <property type="term" value="F:metal ion binding"/>
    <property type="evidence" value="ECO:0007669"/>
    <property type="project" value="UniProtKB-UniRule"/>
</dbReference>
<dbReference type="PROSITE" id="PS51669">
    <property type="entry name" value="4FE4S_MOW_BIS_MGD"/>
    <property type="match status" value="1"/>
</dbReference>
<dbReference type="PROSITE" id="PS00643">
    <property type="entry name" value="COMPLEX1_75K_3"/>
    <property type="match status" value="1"/>
</dbReference>
<dbReference type="InterPro" id="IPR001041">
    <property type="entry name" value="2Fe-2S_ferredoxin-type"/>
</dbReference>
<keyword evidence="13" id="KW-0874">Quinone</keyword>
<comment type="cofactor">
    <cofactor evidence="1 13">
        <name>[4Fe-4S] cluster</name>
        <dbReference type="ChEBI" id="CHEBI:49883"/>
    </cofactor>
</comment>
<evidence type="ECO:0000256" key="11">
    <source>
        <dbReference type="ARBA" id="ARBA00023136"/>
    </source>
</evidence>
<dbReference type="SUPFAM" id="SSF54862">
    <property type="entry name" value="4Fe-4S ferredoxins"/>
    <property type="match status" value="1"/>
</dbReference>
<dbReference type="PROSITE" id="PS51839">
    <property type="entry name" value="4FE4S_HC3"/>
    <property type="match status" value="1"/>
</dbReference>
<evidence type="ECO:0000256" key="7">
    <source>
        <dbReference type="ARBA" id="ARBA00022967"/>
    </source>
</evidence>
<dbReference type="Gene3D" id="3.40.228.10">
    <property type="entry name" value="Dimethylsulfoxide Reductase, domain 2"/>
    <property type="match status" value="1"/>
</dbReference>
<evidence type="ECO:0000259" key="14">
    <source>
        <dbReference type="PROSITE" id="PS51085"/>
    </source>
</evidence>
<dbReference type="PROSITE" id="PS00642">
    <property type="entry name" value="COMPLEX1_75K_2"/>
    <property type="match status" value="1"/>
</dbReference>
<dbReference type="CDD" id="cd02773">
    <property type="entry name" value="MopB_Res-Cmplx1_Nad11"/>
    <property type="match status" value="1"/>
</dbReference>
<comment type="catalytic activity">
    <reaction evidence="12 13">
        <text>a quinone + NADH + 5 H(+)(in) = a quinol + NAD(+) + 4 H(+)(out)</text>
        <dbReference type="Rhea" id="RHEA:57888"/>
        <dbReference type="ChEBI" id="CHEBI:15378"/>
        <dbReference type="ChEBI" id="CHEBI:24646"/>
        <dbReference type="ChEBI" id="CHEBI:57540"/>
        <dbReference type="ChEBI" id="CHEBI:57945"/>
        <dbReference type="ChEBI" id="CHEBI:132124"/>
    </reaction>
</comment>
<keyword evidence="11" id="KW-0472">Membrane</keyword>
<dbReference type="Pfam" id="PF22151">
    <property type="entry name" value="Fer4_NDSU1"/>
    <property type="match status" value="1"/>
</dbReference>
<dbReference type="InterPro" id="IPR036010">
    <property type="entry name" value="2Fe-2S_ferredoxin-like_sf"/>
</dbReference>
<evidence type="ECO:0000256" key="6">
    <source>
        <dbReference type="ARBA" id="ARBA00022723"/>
    </source>
</evidence>
<organism evidence="17 18">
    <name type="scientific">Breoghania corrubedonensis</name>
    <dbReference type="NCBI Taxonomy" id="665038"/>
    <lineage>
        <taxon>Bacteria</taxon>
        <taxon>Pseudomonadati</taxon>
        <taxon>Pseudomonadota</taxon>
        <taxon>Alphaproteobacteria</taxon>
        <taxon>Hyphomicrobiales</taxon>
        <taxon>Stappiaceae</taxon>
        <taxon>Breoghania</taxon>
    </lineage>
</organism>
<dbReference type="FunFam" id="3.10.20.740:FF:000004">
    <property type="entry name" value="NADH-quinone oxidoreductase"/>
    <property type="match status" value="1"/>
</dbReference>
<comment type="caution">
    <text evidence="17">The sequence shown here is derived from an EMBL/GenBank/DDBJ whole genome shotgun (WGS) entry which is preliminary data.</text>
</comment>
<dbReference type="EMBL" id="QAYG01000003">
    <property type="protein sequence ID" value="PTW61117.1"/>
    <property type="molecule type" value="Genomic_DNA"/>
</dbReference>
<dbReference type="Pfam" id="PF13510">
    <property type="entry name" value="Fer2_4"/>
    <property type="match status" value="1"/>
</dbReference>
<evidence type="ECO:0000313" key="18">
    <source>
        <dbReference type="Proteomes" id="UP000244081"/>
    </source>
</evidence>
<feature type="domain" description="4Fe-4S His(Cys)3-ligated-type" evidence="16">
    <location>
        <begin position="87"/>
        <end position="126"/>
    </location>
</feature>
<dbReference type="Gene3D" id="3.30.70.20">
    <property type="match status" value="1"/>
</dbReference>
<dbReference type="InterPro" id="IPR015405">
    <property type="entry name" value="NDUFS1-like_C"/>
</dbReference>
<dbReference type="PANTHER" id="PTHR43105:SF13">
    <property type="entry name" value="NADH-UBIQUINONE OXIDOREDUCTASE 75 KDA SUBUNIT, MITOCHONDRIAL"/>
    <property type="match status" value="1"/>
</dbReference>
<comment type="cofactor">
    <cofactor evidence="13">
        <name>[2Fe-2S] cluster</name>
        <dbReference type="ChEBI" id="CHEBI:190135"/>
    </cofactor>
    <text evidence="13">Binds 1 [2Fe-2S] cluster per subunit.</text>
</comment>
<dbReference type="Gene3D" id="3.40.50.740">
    <property type="match status" value="2"/>
</dbReference>
<comment type="function">
    <text evidence="13">NDH-1 shuttles electrons from NADH, via FMN and iron-sulfur (Fe-S) centers, to quinones in the respiratory chain. Couples the redox reaction to proton translocation (for every two electrons transferred, four hydrogen ions are translocated across the cytoplasmic membrane), and thus conserves the redox energy in a proton gradient.</text>
</comment>
<evidence type="ECO:0000256" key="5">
    <source>
        <dbReference type="ARBA" id="ARBA00022714"/>
    </source>
</evidence>
<dbReference type="RefSeq" id="WP_107989918.1">
    <property type="nucleotide sequence ID" value="NZ_QAYG01000003.1"/>
</dbReference>
<dbReference type="GO" id="GO:0016020">
    <property type="term" value="C:membrane"/>
    <property type="evidence" value="ECO:0007669"/>
    <property type="project" value="UniProtKB-SubCell"/>
</dbReference>
<dbReference type="PROSITE" id="PS51085">
    <property type="entry name" value="2FE2S_FER_2"/>
    <property type="match status" value="1"/>
</dbReference>
<dbReference type="InterPro" id="IPR006656">
    <property type="entry name" value="Mopterin_OxRdtase"/>
</dbReference>
<keyword evidence="10 13" id="KW-0520">NAD</keyword>
<keyword evidence="7 13" id="KW-1278">Translocase</keyword>
<feature type="domain" description="4Fe-4S Mo/W bis-MGD-type" evidence="15">
    <location>
        <begin position="224"/>
        <end position="280"/>
    </location>
</feature>
<comment type="subcellular location">
    <subcellularLocation>
        <location evidence="2">Membrane</location>
    </subcellularLocation>
</comment>
<evidence type="ECO:0000313" key="17">
    <source>
        <dbReference type="EMBL" id="PTW61117.1"/>
    </source>
</evidence>
<reference evidence="17 18" key="1">
    <citation type="submission" date="2018-04" db="EMBL/GenBank/DDBJ databases">
        <title>Genomic Encyclopedia of Archaeal and Bacterial Type Strains, Phase II (KMG-II): from individual species to whole genera.</title>
        <authorList>
            <person name="Goeker M."/>
        </authorList>
    </citation>
    <scope>NUCLEOTIDE SEQUENCE [LARGE SCALE GENOMIC DNA]</scope>
    <source>
        <strain evidence="17 18">DSM 23382</strain>
    </source>
</reference>
<dbReference type="Pfam" id="PF22117">
    <property type="entry name" value="Fer4_Nqo3"/>
    <property type="match status" value="1"/>
</dbReference>
<keyword evidence="18" id="KW-1185">Reference proteome</keyword>